<feature type="transmembrane region" description="Helical" evidence="1">
    <location>
        <begin position="7"/>
        <end position="29"/>
    </location>
</feature>
<comment type="caution">
    <text evidence="2">The sequence shown here is derived from an EMBL/GenBank/DDBJ whole genome shotgun (WGS) entry which is preliminary data.</text>
</comment>
<proteinExistence type="predicted"/>
<dbReference type="EMBL" id="LAZR01000750">
    <property type="protein sequence ID" value="KKN58706.1"/>
    <property type="molecule type" value="Genomic_DNA"/>
</dbReference>
<evidence type="ECO:0000313" key="2">
    <source>
        <dbReference type="EMBL" id="KKN58706.1"/>
    </source>
</evidence>
<keyword evidence="1" id="KW-0472">Membrane</keyword>
<keyword evidence="1" id="KW-0812">Transmembrane</keyword>
<name>A0A0F9UBR4_9ZZZZ</name>
<sequence length="117" mass="13075">MTKKQNTAYGVIGLFLGIIGGIAGTAFSLGADKQRINGTLNRHTAEINTLKIIDERREKEVQQELDRFSEIVSVQIAQLQNSISHLTNIVGNLHTDLQVLKAIMERMEQQDSKNRSN</sequence>
<keyword evidence="1" id="KW-1133">Transmembrane helix</keyword>
<dbReference type="AlphaFoldDB" id="A0A0F9UBR4"/>
<accession>A0A0F9UBR4</accession>
<gene>
    <name evidence="2" type="ORF">LCGC14_0549420</name>
</gene>
<reference evidence="2" key="1">
    <citation type="journal article" date="2015" name="Nature">
        <title>Complex archaea that bridge the gap between prokaryotes and eukaryotes.</title>
        <authorList>
            <person name="Spang A."/>
            <person name="Saw J.H."/>
            <person name="Jorgensen S.L."/>
            <person name="Zaremba-Niedzwiedzka K."/>
            <person name="Martijn J."/>
            <person name="Lind A.E."/>
            <person name="van Eijk R."/>
            <person name="Schleper C."/>
            <person name="Guy L."/>
            <person name="Ettema T.J."/>
        </authorList>
    </citation>
    <scope>NUCLEOTIDE SEQUENCE</scope>
</reference>
<evidence type="ECO:0000256" key="1">
    <source>
        <dbReference type="SAM" id="Phobius"/>
    </source>
</evidence>
<protein>
    <submittedName>
        <fullName evidence="2">Uncharacterized protein</fullName>
    </submittedName>
</protein>
<organism evidence="2">
    <name type="scientific">marine sediment metagenome</name>
    <dbReference type="NCBI Taxonomy" id="412755"/>
    <lineage>
        <taxon>unclassified sequences</taxon>
        <taxon>metagenomes</taxon>
        <taxon>ecological metagenomes</taxon>
    </lineage>
</organism>